<dbReference type="PROSITE" id="PS51007">
    <property type="entry name" value="CYTC"/>
    <property type="match status" value="1"/>
</dbReference>
<keyword evidence="8" id="KW-1185">Reference proteome</keyword>
<evidence type="ECO:0000313" key="7">
    <source>
        <dbReference type="EMBL" id="MDR7090390.1"/>
    </source>
</evidence>
<dbReference type="PANTHER" id="PTHR33546">
    <property type="entry name" value="LARGE, MULTIFUNCTIONAL SECRETED PROTEIN-RELATED"/>
    <property type="match status" value="1"/>
</dbReference>
<organism evidence="7 8">
    <name type="scientific">Cellvibrio fibrivorans</name>
    <dbReference type="NCBI Taxonomy" id="126350"/>
    <lineage>
        <taxon>Bacteria</taxon>
        <taxon>Pseudomonadati</taxon>
        <taxon>Pseudomonadota</taxon>
        <taxon>Gammaproteobacteria</taxon>
        <taxon>Cellvibrionales</taxon>
        <taxon>Cellvibrionaceae</taxon>
        <taxon>Cellvibrio</taxon>
    </lineage>
</organism>
<dbReference type="SUPFAM" id="SSF46626">
    <property type="entry name" value="Cytochrome c"/>
    <property type="match status" value="1"/>
</dbReference>
<comment type="caution">
    <text evidence="7">The sequence shown here is derived from an EMBL/GenBank/DDBJ whole genome shotgun (WGS) entry which is preliminary data.</text>
</comment>
<evidence type="ECO:0000256" key="1">
    <source>
        <dbReference type="ARBA" id="ARBA00022617"/>
    </source>
</evidence>
<dbReference type="InterPro" id="IPR011041">
    <property type="entry name" value="Quinoprot_gluc/sorb_DH_b-prop"/>
</dbReference>
<keyword evidence="2 4" id="KW-0479">Metal-binding</keyword>
<dbReference type="EMBL" id="JAVDVX010000004">
    <property type="protein sequence ID" value="MDR7090390.1"/>
    <property type="molecule type" value="Genomic_DNA"/>
</dbReference>
<keyword evidence="1 4" id="KW-0349">Heme</keyword>
<evidence type="ECO:0000256" key="3">
    <source>
        <dbReference type="ARBA" id="ARBA00023004"/>
    </source>
</evidence>
<protein>
    <recommendedName>
        <fullName evidence="6">Cytochrome c domain-containing protein</fullName>
    </recommendedName>
</protein>
<name>A0ABU1UYW2_9GAMM</name>
<feature type="chain" id="PRO_5045803437" description="Cytochrome c domain-containing protein" evidence="5">
    <location>
        <begin position="22"/>
        <end position="1077"/>
    </location>
</feature>
<feature type="signal peptide" evidence="5">
    <location>
        <begin position="1"/>
        <end position="21"/>
    </location>
</feature>
<dbReference type="Gene3D" id="1.10.760.10">
    <property type="entry name" value="Cytochrome c-like domain"/>
    <property type="match status" value="1"/>
</dbReference>
<evidence type="ECO:0000259" key="6">
    <source>
        <dbReference type="PROSITE" id="PS51007"/>
    </source>
</evidence>
<reference evidence="7 8" key="1">
    <citation type="submission" date="2023-07" db="EMBL/GenBank/DDBJ databases">
        <title>Sorghum-associated microbial communities from plants grown in Nebraska, USA.</title>
        <authorList>
            <person name="Schachtman D."/>
        </authorList>
    </citation>
    <scope>NUCLEOTIDE SEQUENCE [LARGE SCALE GENOMIC DNA]</scope>
    <source>
        <strain evidence="7 8">BE190</strain>
    </source>
</reference>
<evidence type="ECO:0000256" key="2">
    <source>
        <dbReference type="ARBA" id="ARBA00022723"/>
    </source>
</evidence>
<dbReference type="SUPFAM" id="SSF50952">
    <property type="entry name" value="Soluble quinoprotein glucose dehydrogenase"/>
    <property type="match status" value="1"/>
</dbReference>
<dbReference type="InterPro" id="IPR036909">
    <property type="entry name" value="Cyt_c-like_dom_sf"/>
</dbReference>
<keyword evidence="3 4" id="KW-0408">Iron</keyword>
<evidence type="ECO:0000313" key="8">
    <source>
        <dbReference type="Proteomes" id="UP001253595"/>
    </source>
</evidence>
<proteinExistence type="predicted"/>
<dbReference type="InterPro" id="IPR009056">
    <property type="entry name" value="Cyt_c-like_dom"/>
</dbReference>
<dbReference type="Proteomes" id="UP001253595">
    <property type="component" value="Unassembled WGS sequence"/>
</dbReference>
<evidence type="ECO:0000256" key="5">
    <source>
        <dbReference type="SAM" id="SignalP"/>
    </source>
</evidence>
<sequence length="1077" mass="117734">MSLLKKMLLGSFVIFSTQVYAQNTADYFKASSDWINASKVSAVGNKLQVTPAKDGNILVLNAKGSSEHLNTNEHIGDSVLETEFLVPEGSDAKLYVQGRYAIDLKNVNNEWQRLYVTFRAPRYNEASAKVDAALIMEVRVNGETVLVNDIRTGMSENANIGWENPAGQTSFLVKKGQLALRNFSIAPADFSLITMPKKSGEVTNEKELVDFVALGKETFESVGCNACHSVIKNDSGVSTGPNLYGLFKREPRDREIVEGGEGHRFTIKADRQYLHRSIRAATDQLAVAESGAKKGEAFMPIMPAFSAQVLSDLQISAIGDYLATLNDLRDQGPIIKLLAQSGAEEYDPLADRLQLLVDDEVRIQRGPLVGVSGRAIHVGSPWGVNYSFDPRLLAITKIWQGGFLDMTGEFTNRGGKGLKMGFESREINFGGQEFLFAPLNAQGKIIDFSFKEAKFGDVETIKASLNSKEDHLARVASMDAQFLGYTRNSKQKNELPTFNYRVGKNTLKVQTAIAANGDVKITLNGDIKTAQQFLLNTQLLQNVAVSKGEISNGQWTLPAGSNSATLTAKMQVAANVWHAKKSAFDYRKQPIRITEAKADLPAGYSIESYYPPKDNFGREQLFEALGLSLTQDNTTVIATRTAGIWRMVKGQWHLFAEGTFDSLGVLVEDKKGLTVIAGQKAELTRISDTNGDGIADSYETLFDAHSYHGNYHSYMHGPVRGGDGAYYISINLADGGDGSTYKAGGKYMGSQGGLSGWNIRVEPNGKFALWANGLRSPAGLGTGPDNRLWYSDNQGEYMGTSKIFVIEKDKFYGHPSGLVDLPGMTPDSPDIAWDKVQNKRTNAVILLPHNRVANSPGNPAWDTTKGKFGAFAGQMLMGDQTQSNLLRIAFQTVDGVEQGSVMPFIDGLESGVMRPLFLKDGSLLLGQTGRGWQAKGGHVASLQRIVWDGKTIAPAITQMLATPSGFAIELTQAVAANIDAEQLKFLLTIESWVYRDAPDYGSDELGLQQDAIKSVALSEDRKTIRIDLASLAQAKIHPQQTARVYHAQLKTKTLFTGNAPEKMDAYYTLYKFPATKN</sequence>
<accession>A0ABU1UYW2</accession>
<dbReference type="RefSeq" id="WP_310072674.1">
    <property type="nucleotide sequence ID" value="NZ_JAVDVX010000004.1"/>
</dbReference>
<evidence type="ECO:0000256" key="4">
    <source>
        <dbReference type="PROSITE-ProRule" id="PRU00433"/>
    </source>
</evidence>
<dbReference type="InterPro" id="IPR011042">
    <property type="entry name" value="6-blade_b-propeller_TolB-like"/>
</dbReference>
<dbReference type="Gene3D" id="2.120.10.30">
    <property type="entry name" value="TolB, C-terminal domain"/>
    <property type="match status" value="1"/>
</dbReference>
<gene>
    <name evidence="7" type="ORF">J2X05_002414</name>
</gene>
<dbReference type="PANTHER" id="PTHR33546:SF1">
    <property type="entry name" value="LARGE, MULTIFUNCTIONAL SECRETED PROTEIN"/>
    <property type="match status" value="1"/>
</dbReference>
<keyword evidence="5" id="KW-0732">Signal</keyword>
<feature type="domain" description="Cytochrome c" evidence="6">
    <location>
        <begin position="210"/>
        <end position="326"/>
    </location>
</feature>